<keyword evidence="2" id="KW-0732">Signal</keyword>
<sequence length="480" mass="52292">MKKKIVSTLLCTAMLVTMMAGCGGNNAANTSTNSGNSGNSSSADTSSSDAAATDEAAPATETASDASASDEGKVLNIYCWNEEFKSRVTDHYPGYTEVDATTGTIGDVTVKWNITPNDDNAYQNNLDATLLKQADASADDKIDIFLVEADYALKYVDTDYTMAVSDLGITDSDLSKQYQYTKDVVTDSNGVLKGVSWQGCPGVLFYNRDAAKAVLGSDDPAEVQNYVKDWDTFNDTAKKMKDAGYTITSSVNDTYRVYSNNVSSKWVVDGKINIDDNIMKWVDDSKELVDAGETGTYELWSDDWKKGFYPEGNVFCYFGPAWLVNFSMAADTEGSIGYNGGWGATEGPQGFFWGGTWICAATGTDNPSLVKDIMLQMTTNDDVMKDIIEKDDDFVNNQDVIAEMADSSYSSKILGGQNPLGIYSAGVSKLDLSNLSAYDQGCNEEFQNAMKNYFEGTATKEEALDLFYKAVVEKYPELTY</sequence>
<dbReference type="EMBL" id="WGGT01000007">
    <property type="protein sequence ID" value="MVQ45516.1"/>
    <property type="molecule type" value="Genomic_DNA"/>
</dbReference>
<evidence type="ECO:0000256" key="2">
    <source>
        <dbReference type="SAM" id="SignalP"/>
    </source>
</evidence>
<organism evidence="3 4">
    <name type="scientific">Roseburia intestinalis</name>
    <dbReference type="NCBI Taxonomy" id="166486"/>
    <lineage>
        <taxon>Bacteria</taxon>
        <taxon>Bacillati</taxon>
        <taxon>Bacillota</taxon>
        <taxon>Clostridia</taxon>
        <taxon>Lachnospirales</taxon>
        <taxon>Lachnospiraceae</taxon>
        <taxon>Roseburia</taxon>
    </lineage>
</organism>
<reference evidence="3 4" key="1">
    <citation type="submission" date="2019-10" db="EMBL/GenBank/DDBJ databases">
        <title>Roseburia spp. ameliorate alcoholic fatty liver via restoration of gut barrier function.</title>
        <authorList>
            <person name="Seo B."/>
            <person name="Ko G."/>
        </authorList>
    </citation>
    <scope>NUCLEOTIDE SEQUENCE [LARGE SCALE GENOMIC DNA]</scope>
    <source>
        <strain evidence="3 4">SNUG30017</strain>
    </source>
</reference>
<dbReference type="AlphaFoldDB" id="A0A6L6XGC2"/>
<feature type="signal peptide" evidence="2">
    <location>
        <begin position="1"/>
        <end position="27"/>
    </location>
</feature>
<accession>A0A6L6XGC2</accession>
<evidence type="ECO:0000256" key="1">
    <source>
        <dbReference type="SAM" id="MobiDB-lite"/>
    </source>
</evidence>
<feature type="chain" id="PRO_5027040620" evidence="2">
    <location>
        <begin position="28"/>
        <end position="480"/>
    </location>
</feature>
<dbReference type="Gene3D" id="3.40.190.10">
    <property type="entry name" value="Periplasmic binding protein-like II"/>
    <property type="match status" value="1"/>
</dbReference>
<evidence type="ECO:0000313" key="4">
    <source>
        <dbReference type="Proteomes" id="UP000479531"/>
    </source>
</evidence>
<comment type="caution">
    <text evidence="3">The sequence shown here is derived from an EMBL/GenBank/DDBJ whole genome shotgun (WGS) entry which is preliminary data.</text>
</comment>
<gene>
    <name evidence="3" type="ORF">GCK47_07335</name>
</gene>
<protein>
    <submittedName>
        <fullName evidence="3">Carbohydrate ABC transporter substrate-binding protein</fullName>
    </submittedName>
</protein>
<name>A0A6L6XGC2_9FIRM</name>
<dbReference type="RefSeq" id="WP_157350374.1">
    <property type="nucleotide sequence ID" value="NZ_WGGT01000007.1"/>
</dbReference>
<dbReference type="SUPFAM" id="SSF53850">
    <property type="entry name" value="Periplasmic binding protein-like II"/>
    <property type="match status" value="1"/>
</dbReference>
<dbReference type="PROSITE" id="PS51257">
    <property type="entry name" value="PROKAR_LIPOPROTEIN"/>
    <property type="match status" value="1"/>
</dbReference>
<feature type="region of interest" description="Disordered" evidence="1">
    <location>
        <begin position="31"/>
        <end position="68"/>
    </location>
</feature>
<proteinExistence type="predicted"/>
<evidence type="ECO:0000313" key="3">
    <source>
        <dbReference type="EMBL" id="MVQ45516.1"/>
    </source>
</evidence>
<dbReference type="Proteomes" id="UP000479531">
    <property type="component" value="Unassembled WGS sequence"/>
</dbReference>